<feature type="signal peptide" evidence="2">
    <location>
        <begin position="1"/>
        <end position="29"/>
    </location>
</feature>
<dbReference type="EMBL" id="CP040818">
    <property type="protein sequence ID" value="QDL92778.1"/>
    <property type="molecule type" value="Genomic_DNA"/>
</dbReference>
<feature type="compositionally biased region" description="Low complexity" evidence="1">
    <location>
        <begin position="45"/>
        <end position="60"/>
    </location>
</feature>
<proteinExistence type="predicted"/>
<evidence type="ECO:0000313" key="4">
    <source>
        <dbReference type="Proteomes" id="UP000305888"/>
    </source>
</evidence>
<dbReference type="RefSeq" id="WP_138574544.1">
    <property type="nucleotide sequence ID" value="NZ_CP040818.1"/>
</dbReference>
<keyword evidence="4" id="KW-1185">Reference proteome</keyword>
<feature type="region of interest" description="Disordered" evidence="1">
    <location>
        <begin position="39"/>
        <end position="64"/>
    </location>
</feature>
<reference evidence="3 4" key="1">
    <citation type="submission" date="2019-06" db="EMBL/GenBank/DDBJ databases">
        <title>Genome sequence of Rhodobacteraceae bacterium D4M1.</title>
        <authorList>
            <person name="Cao J."/>
        </authorList>
    </citation>
    <scope>NUCLEOTIDE SEQUENCE [LARGE SCALE GENOMIC DNA]</scope>
    <source>
        <strain evidence="3 4">D4M1</strain>
    </source>
</reference>
<organism evidence="3 4">
    <name type="scientific">Paroceanicella profunda</name>
    <dbReference type="NCBI Taxonomy" id="2579971"/>
    <lineage>
        <taxon>Bacteria</taxon>
        <taxon>Pseudomonadati</taxon>
        <taxon>Pseudomonadota</taxon>
        <taxon>Alphaproteobacteria</taxon>
        <taxon>Rhodobacterales</taxon>
        <taxon>Paracoccaceae</taxon>
        <taxon>Paroceanicella</taxon>
    </lineage>
</organism>
<feature type="chain" id="PRO_5023054713" evidence="2">
    <location>
        <begin position="30"/>
        <end position="192"/>
    </location>
</feature>
<protein>
    <submittedName>
        <fullName evidence="3">DUF2155 domain-containing protein</fullName>
    </submittedName>
</protein>
<keyword evidence="2" id="KW-0732">Signal</keyword>
<dbReference type="InterPro" id="IPR019225">
    <property type="entry name" value="DUF2155"/>
</dbReference>
<evidence type="ECO:0000256" key="2">
    <source>
        <dbReference type="SAM" id="SignalP"/>
    </source>
</evidence>
<accession>A0A5B8FI72</accession>
<dbReference type="AlphaFoldDB" id="A0A5B8FI72"/>
<name>A0A5B8FI72_9RHOB</name>
<evidence type="ECO:0000256" key="1">
    <source>
        <dbReference type="SAM" id="MobiDB-lite"/>
    </source>
</evidence>
<dbReference type="KEGG" id="ppru:FDP22_13870"/>
<dbReference type="Pfam" id="PF09923">
    <property type="entry name" value="DUF2155"/>
    <property type="match status" value="1"/>
</dbReference>
<dbReference type="OrthoDB" id="9810376at2"/>
<dbReference type="Proteomes" id="UP000305888">
    <property type="component" value="Chromosome"/>
</dbReference>
<gene>
    <name evidence="3" type="ORF">FDP22_13870</name>
</gene>
<evidence type="ECO:0000313" key="3">
    <source>
        <dbReference type="EMBL" id="QDL92778.1"/>
    </source>
</evidence>
<sequence>MFHLPSRASGARLALIAALIAAPLAGVRAQTIQVTPLDDLPSESAQGAPAADGQQAAPDAVTEGRAKTRELTNEIPDVRPPVTSVPTDIAVLRGLDKMTGEISTFEMHVGEERAYKRLDLTLEACRRPAPGEKEDAYAWLQIRDKREEQPDFHGWMFASSPALSALDHPRYDVWVLSCKTEAEEASTGSSQN</sequence>